<dbReference type="SUPFAM" id="SSF52799">
    <property type="entry name" value="(Phosphotyrosine protein) phosphatases II"/>
    <property type="match status" value="1"/>
</dbReference>
<dbReference type="EMBL" id="JAUTXT010000001">
    <property type="protein sequence ID" value="KAK3679773.1"/>
    <property type="molecule type" value="Genomic_DNA"/>
</dbReference>
<dbReference type="Proteomes" id="UP001274830">
    <property type="component" value="Unassembled WGS sequence"/>
</dbReference>
<organism evidence="2 3">
    <name type="scientific">Recurvomyces mirabilis</name>
    <dbReference type="NCBI Taxonomy" id="574656"/>
    <lineage>
        <taxon>Eukaryota</taxon>
        <taxon>Fungi</taxon>
        <taxon>Dikarya</taxon>
        <taxon>Ascomycota</taxon>
        <taxon>Pezizomycotina</taxon>
        <taxon>Dothideomycetes</taxon>
        <taxon>Dothideomycetidae</taxon>
        <taxon>Mycosphaerellales</taxon>
        <taxon>Teratosphaeriaceae</taxon>
        <taxon>Recurvomyces</taxon>
    </lineage>
</organism>
<reference evidence="2" key="1">
    <citation type="submission" date="2023-07" db="EMBL/GenBank/DDBJ databases">
        <title>Black Yeasts Isolated from many extreme environments.</title>
        <authorList>
            <person name="Coleine C."/>
            <person name="Stajich J.E."/>
            <person name="Selbmann L."/>
        </authorList>
    </citation>
    <scope>NUCLEOTIDE SEQUENCE</scope>
    <source>
        <strain evidence="2">CCFEE 5485</strain>
    </source>
</reference>
<dbReference type="PANTHER" id="PTHR31126:SF1">
    <property type="entry name" value="TYROSINE SPECIFIC PROTEIN PHOSPHATASES DOMAIN-CONTAINING PROTEIN"/>
    <property type="match status" value="1"/>
</dbReference>
<evidence type="ECO:0000313" key="2">
    <source>
        <dbReference type="EMBL" id="KAK3679773.1"/>
    </source>
</evidence>
<dbReference type="AlphaFoldDB" id="A0AAE1C698"/>
<evidence type="ECO:0000313" key="3">
    <source>
        <dbReference type="Proteomes" id="UP001274830"/>
    </source>
</evidence>
<dbReference type="Gene3D" id="3.90.190.10">
    <property type="entry name" value="Protein tyrosine phosphatase superfamily"/>
    <property type="match status" value="1"/>
</dbReference>
<name>A0AAE1C698_9PEZI</name>
<proteinExistence type="predicted"/>
<accession>A0AAE1C698</accession>
<dbReference type="InterPro" id="IPR016130">
    <property type="entry name" value="Tyr_Pase_AS"/>
</dbReference>
<dbReference type="Pfam" id="PF13350">
    <property type="entry name" value="Y_phosphatase3"/>
    <property type="match status" value="1"/>
</dbReference>
<feature type="domain" description="Tyrosine specific protein phosphatases" evidence="1">
    <location>
        <begin position="182"/>
        <end position="218"/>
    </location>
</feature>
<dbReference type="InterPro" id="IPR029021">
    <property type="entry name" value="Prot-tyrosine_phosphatase-like"/>
</dbReference>
<dbReference type="GO" id="GO:0004721">
    <property type="term" value="F:phosphoprotein phosphatase activity"/>
    <property type="evidence" value="ECO:0007669"/>
    <property type="project" value="InterPro"/>
</dbReference>
<dbReference type="PROSITE" id="PS50056">
    <property type="entry name" value="TYR_PHOSPHATASE_2"/>
    <property type="match status" value="1"/>
</dbReference>
<dbReference type="InterPro" id="IPR026893">
    <property type="entry name" value="Tyr/Ser_Pase_IphP-type"/>
</dbReference>
<comment type="caution">
    <text evidence="2">The sequence shown here is derived from an EMBL/GenBank/DDBJ whole genome shotgun (WGS) entry which is preliminary data.</text>
</comment>
<keyword evidence="3" id="KW-1185">Reference proteome</keyword>
<sequence>MAALVALTQEQSNSATVRNTILDADGSTLPSPPFAKVEGVPNFRDLGGHKCPDDAEFGVSRCIRYGYLFRSAQPAHITSTGIDTLTKELNIHDTYDLRSFKELRLMQQRYDDLSVEIPGVTRHHVPIYRDEDYTPISMVEKYNTAQADTSSMDQKLNKLAGRSKDGFIQAYGDILVQAAKSGSYRTIVQHILEHPDKPLLVHCTVGKDRTGVFIALLLKLCGVSDEAVVWDYALTTSGLGKWREHLIKRILDGAGKEYSNKGHDKDEQEGSGVTREQAERIVGSHAEDMEIFLEIVLKGKFGGARKYLREECGLKDEELDKVVDHLTIEGEGADFAVHAAL</sequence>
<evidence type="ECO:0000259" key="1">
    <source>
        <dbReference type="PROSITE" id="PS50056"/>
    </source>
</evidence>
<protein>
    <recommendedName>
        <fullName evidence="1">Tyrosine specific protein phosphatases domain-containing protein</fullName>
    </recommendedName>
</protein>
<gene>
    <name evidence="2" type="ORF">LTR78_000149</name>
</gene>
<dbReference type="InterPro" id="IPR000387">
    <property type="entry name" value="Tyr_Pase_dom"/>
</dbReference>
<dbReference type="PROSITE" id="PS00383">
    <property type="entry name" value="TYR_PHOSPHATASE_1"/>
    <property type="match status" value="1"/>
</dbReference>
<dbReference type="PANTHER" id="PTHR31126">
    <property type="entry name" value="TYROSINE-PROTEIN PHOSPHATASE"/>
    <property type="match status" value="1"/>
</dbReference>